<evidence type="ECO:0000313" key="6">
    <source>
        <dbReference type="Proteomes" id="UP001610990"/>
    </source>
</evidence>
<evidence type="ECO:0000313" key="5">
    <source>
        <dbReference type="EMBL" id="MFH8583949.1"/>
    </source>
</evidence>
<dbReference type="PANTHER" id="PTHR30535:SF7">
    <property type="entry name" value="IRON(III) DICITRATE-BINDING PROTEIN"/>
    <property type="match status" value="1"/>
</dbReference>
<feature type="compositionally biased region" description="Basic and acidic residues" evidence="2">
    <location>
        <begin position="40"/>
        <end position="49"/>
    </location>
</feature>
<reference evidence="5 6" key="1">
    <citation type="submission" date="2024-10" db="EMBL/GenBank/DDBJ databases">
        <title>The Natural Products Discovery Center: Release of the First 8490 Sequenced Strains for Exploring Actinobacteria Biosynthetic Diversity.</title>
        <authorList>
            <person name="Kalkreuter E."/>
            <person name="Kautsar S.A."/>
            <person name="Yang D."/>
            <person name="Bader C.D."/>
            <person name="Teijaro C.N."/>
            <person name="Fluegel L."/>
            <person name="Davis C.M."/>
            <person name="Simpson J.R."/>
            <person name="Lauterbach L."/>
            <person name="Steele A.D."/>
            <person name="Gui C."/>
            <person name="Meng S."/>
            <person name="Li G."/>
            <person name="Viehrig K."/>
            <person name="Ye F."/>
            <person name="Su P."/>
            <person name="Kiefer A.F."/>
            <person name="Nichols A."/>
            <person name="Cepeda A.J."/>
            <person name="Yan W."/>
            <person name="Fan B."/>
            <person name="Jiang Y."/>
            <person name="Adhikari A."/>
            <person name="Zheng C.-J."/>
            <person name="Schuster L."/>
            <person name="Cowan T.M."/>
            <person name="Smanski M.J."/>
            <person name="Chevrette M.G."/>
            <person name="De Carvalho L.P.S."/>
            <person name="Shen B."/>
        </authorList>
    </citation>
    <scope>NUCLEOTIDE SEQUENCE [LARGE SCALE GENOMIC DNA]</scope>
    <source>
        <strain evidence="5 6">NPDC018013</strain>
    </source>
</reference>
<sequence length="358" mass="38575">MLPAPSRTARRPVRRYAAPLALTLALTATGCGARISADGENGKGDKDGKSSAAPTGHYPVTIENCGTRTTYDKAPQRVVTNDVGITEIMFALGLENRMAGYVMPDDKGDIDAVPWKAAYNKVPWLSKKAITKEMALDAKADLVFAGWNYGFGEDNALTPASLKKLGIGSYVLTESCRKGPNGSARGVMPPLEALYTDLTTLGKLFGVEDRATALVGKYRRQVADAQAKAPAPADRPSVFLYDDGRDKPLTAGEYAGPHDIITKAGGDHIMKDLKDSWVTVGWETVVARDPDVIVINNYGDTSADQKKAFLKSYPPLANVSAIKHDRIYVMDYADLVESPRNPAAITDLARYLRGVHTG</sequence>
<accession>A0ABW7R999</accession>
<feature type="domain" description="Fe/B12 periplasmic-binding" evidence="4">
    <location>
        <begin position="77"/>
        <end position="358"/>
    </location>
</feature>
<gene>
    <name evidence="5" type="ORF">ACH4GP_06060</name>
</gene>
<proteinExistence type="inferred from homology"/>
<dbReference type="RefSeq" id="WP_397671526.1">
    <property type="nucleotide sequence ID" value="NZ_JBIRGH010000003.1"/>
</dbReference>
<feature type="signal peptide" evidence="3">
    <location>
        <begin position="1"/>
        <end position="33"/>
    </location>
</feature>
<dbReference type="Proteomes" id="UP001610990">
    <property type="component" value="Unassembled WGS sequence"/>
</dbReference>
<feature type="region of interest" description="Disordered" evidence="2">
    <location>
        <begin position="35"/>
        <end position="59"/>
    </location>
</feature>
<keyword evidence="6" id="KW-1185">Reference proteome</keyword>
<organism evidence="5 6">
    <name type="scientific">Streptomyces celluloflavus</name>
    <dbReference type="NCBI Taxonomy" id="58344"/>
    <lineage>
        <taxon>Bacteria</taxon>
        <taxon>Bacillati</taxon>
        <taxon>Actinomycetota</taxon>
        <taxon>Actinomycetes</taxon>
        <taxon>Kitasatosporales</taxon>
        <taxon>Streptomycetaceae</taxon>
        <taxon>Streptomyces</taxon>
    </lineage>
</organism>
<comment type="similarity">
    <text evidence="1">Belongs to the bacterial solute-binding protein 8 family.</text>
</comment>
<dbReference type="InterPro" id="IPR050902">
    <property type="entry name" value="ABC_Transporter_SBP"/>
</dbReference>
<keyword evidence="3" id="KW-0732">Signal</keyword>
<dbReference type="PROSITE" id="PS50983">
    <property type="entry name" value="FE_B12_PBP"/>
    <property type="match status" value="1"/>
</dbReference>
<dbReference type="Pfam" id="PF01497">
    <property type="entry name" value="Peripla_BP_2"/>
    <property type="match status" value="1"/>
</dbReference>
<dbReference type="CDD" id="cd01148">
    <property type="entry name" value="TroA_a"/>
    <property type="match status" value="1"/>
</dbReference>
<dbReference type="Gene3D" id="3.40.50.1980">
    <property type="entry name" value="Nitrogenase molybdenum iron protein domain"/>
    <property type="match status" value="2"/>
</dbReference>
<evidence type="ECO:0000256" key="1">
    <source>
        <dbReference type="ARBA" id="ARBA00008814"/>
    </source>
</evidence>
<dbReference type="SUPFAM" id="SSF53807">
    <property type="entry name" value="Helical backbone' metal receptor"/>
    <property type="match status" value="1"/>
</dbReference>
<dbReference type="InterPro" id="IPR002491">
    <property type="entry name" value="ABC_transptr_periplasmic_BD"/>
</dbReference>
<dbReference type="EMBL" id="JBIRGH010000003">
    <property type="protein sequence ID" value="MFH8583949.1"/>
    <property type="molecule type" value="Genomic_DNA"/>
</dbReference>
<evidence type="ECO:0000259" key="4">
    <source>
        <dbReference type="PROSITE" id="PS50983"/>
    </source>
</evidence>
<feature type="chain" id="PRO_5045341200" evidence="3">
    <location>
        <begin position="34"/>
        <end position="358"/>
    </location>
</feature>
<dbReference type="PANTHER" id="PTHR30535">
    <property type="entry name" value="VITAMIN B12-BINDING PROTEIN"/>
    <property type="match status" value="1"/>
</dbReference>
<evidence type="ECO:0000256" key="2">
    <source>
        <dbReference type="SAM" id="MobiDB-lite"/>
    </source>
</evidence>
<dbReference type="PROSITE" id="PS51257">
    <property type="entry name" value="PROKAR_LIPOPROTEIN"/>
    <property type="match status" value="1"/>
</dbReference>
<protein>
    <submittedName>
        <fullName evidence="5">ABC transporter substrate-binding protein</fullName>
    </submittedName>
</protein>
<comment type="caution">
    <text evidence="5">The sequence shown here is derived from an EMBL/GenBank/DDBJ whole genome shotgun (WGS) entry which is preliminary data.</text>
</comment>
<evidence type="ECO:0000256" key="3">
    <source>
        <dbReference type="SAM" id="SignalP"/>
    </source>
</evidence>
<name>A0ABW7R999_9ACTN</name>